<evidence type="ECO:0000313" key="1">
    <source>
        <dbReference type="EMBL" id="AXX62650.1"/>
    </source>
</evidence>
<protein>
    <submittedName>
        <fullName evidence="1">Uncharacterized protein</fullName>
    </submittedName>
</protein>
<dbReference type="AlphaFoldDB" id="A0AAN1UEN9"/>
<dbReference type="Proteomes" id="UP000263418">
    <property type="component" value="Chromosome 2"/>
</dbReference>
<proteinExistence type="predicted"/>
<evidence type="ECO:0000313" key="2">
    <source>
        <dbReference type="Proteomes" id="UP000263418"/>
    </source>
</evidence>
<dbReference type="EMBL" id="CP019291">
    <property type="protein sequence ID" value="AXX62650.1"/>
    <property type="molecule type" value="Genomic_DNA"/>
</dbReference>
<accession>A0AAN1UEN9</accession>
<name>A0AAN1UEN9_VIBVL</name>
<reference evidence="1 2" key="1">
    <citation type="submission" date="2017-01" db="EMBL/GenBank/DDBJ databases">
        <title>Complete Genome Sequence of Vibrio vulnificus FORC_053.</title>
        <authorList>
            <consortium name="Food-borne Pathogen Omics Research Center"/>
            <person name="Chung H.Y."/>
            <person name="Na E.J."/>
            <person name="Song J.S."/>
            <person name="Kim H."/>
            <person name="Lee J.-H."/>
            <person name="Ryu S."/>
            <person name="Choi S.H."/>
        </authorList>
    </citation>
    <scope>NUCLEOTIDE SEQUENCE [LARGE SCALE GENOMIC DNA]</scope>
    <source>
        <strain evidence="1 2">FORC_053</strain>
    </source>
</reference>
<organism evidence="1 2">
    <name type="scientific">Vibrio vulnificus</name>
    <dbReference type="NCBI Taxonomy" id="672"/>
    <lineage>
        <taxon>Bacteria</taxon>
        <taxon>Pseudomonadati</taxon>
        <taxon>Pseudomonadota</taxon>
        <taxon>Gammaproteobacteria</taxon>
        <taxon>Vibrionales</taxon>
        <taxon>Vibrionaceae</taxon>
        <taxon>Vibrio</taxon>
    </lineage>
</organism>
<sequence>MEAKEYFQSGVTTTMRITNKTENTYLKFLEFSHVEDDNTALGVMPPLFLKPGDTHDCSLSASKFFTSDFKLSWTLVEDINEKSPEFVLDVEYLWEKRTKVK</sequence>
<gene>
    <name evidence="1" type="ORF">FORC53_4311</name>
</gene>